<proteinExistence type="predicted"/>
<dbReference type="Proteomes" id="UP000092154">
    <property type="component" value="Unassembled WGS sequence"/>
</dbReference>
<protein>
    <submittedName>
        <fullName evidence="2">Uncharacterized protein</fullName>
    </submittedName>
</protein>
<name>A0A1B7MK70_9AGAM</name>
<evidence type="ECO:0000313" key="2">
    <source>
        <dbReference type="EMBL" id="OAX32994.1"/>
    </source>
</evidence>
<dbReference type="AlphaFoldDB" id="A0A1B7MK70"/>
<sequence>MYHNSGDLSERPGYDLNQIRSIAKVQFATLLHAAGFDLPSENTAPSMNSGSLPRFMP</sequence>
<evidence type="ECO:0000313" key="3">
    <source>
        <dbReference type="Proteomes" id="UP000092154"/>
    </source>
</evidence>
<gene>
    <name evidence="2" type="ORF">K503DRAFT_776083</name>
</gene>
<evidence type="ECO:0000256" key="1">
    <source>
        <dbReference type="SAM" id="MobiDB-lite"/>
    </source>
</evidence>
<dbReference type="STRING" id="1314800.A0A1B7MK70"/>
<accession>A0A1B7MK70</accession>
<feature type="compositionally biased region" description="Polar residues" evidence="1">
    <location>
        <begin position="40"/>
        <end position="51"/>
    </location>
</feature>
<dbReference type="InParanoid" id="A0A1B7MK70"/>
<dbReference type="OrthoDB" id="10013407at2759"/>
<feature type="region of interest" description="Disordered" evidence="1">
    <location>
        <begin position="37"/>
        <end position="57"/>
    </location>
</feature>
<organism evidence="2 3">
    <name type="scientific">Rhizopogon vinicolor AM-OR11-026</name>
    <dbReference type="NCBI Taxonomy" id="1314800"/>
    <lineage>
        <taxon>Eukaryota</taxon>
        <taxon>Fungi</taxon>
        <taxon>Dikarya</taxon>
        <taxon>Basidiomycota</taxon>
        <taxon>Agaricomycotina</taxon>
        <taxon>Agaricomycetes</taxon>
        <taxon>Agaricomycetidae</taxon>
        <taxon>Boletales</taxon>
        <taxon>Suillineae</taxon>
        <taxon>Rhizopogonaceae</taxon>
        <taxon>Rhizopogon</taxon>
    </lineage>
</organism>
<dbReference type="EMBL" id="KV448863">
    <property type="protein sequence ID" value="OAX32994.1"/>
    <property type="molecule type" value="Genomic_DNA"/>
</dbReference>
<keyword evidence="3" id="KW-1185">Reference proteome</keyword>
<reference evidence="2 3" key="1">
    <citation type="submission" date="2016-06" db="EMBL/GenBank/DDBJ databases">
        <title>Comparative genomics of the ectomycorrhizal sister species Rhizopogon vinicolor and Rhizopogon vesiculosus (Basidiomycota: Boletales) reveals a divergence of the mating type B locus.</title>
        <authorList>
            <consortium name="DOE Joint Genome Institute"/>
            <person name="Mujic A.B."/>
            <person name="Kuo A."/>
            <person name="Tritt A."/>
            <person name="Lipzen A."/>
            <person name="Chen C."/>
            <person name="Johnson J."/>
            <person name="Sharma A."/>
            <person name="Barry K."/>
            <person name="Grigoriev I.V."/>
            <person name="Spatafora J.W."/>
        </authorList>
    </citation>
    <scope>NUCLEOTIDE SEQUENCE [LARGE SCALE GENOMIC DNA]</scope>
    <source>
        <strain evidence="2 3">AM-OR11-026</strain>
    </source>
</reference>